<reference evidence="2" key="2">
    <citation type="submission" date="2019-12" db="EMBL/GenBank/DDBJ databases">
        <authorList>
            <person name="Studholme D.J."/>
            <person name="Sarris P."/>
        </authorList>
    </citation>
    <scope>NUCLEOTIDE SEQUENCE</scope>
    <source>
        <strain evidence="2">PFS-1207/04</strain>
        <tissue evidence="2">Leaf</tissue>
    </source>
</reference>
<dbReference type="Proteomes" id="UP000266723">
    <property type="component" value="Unassembled WGS sequence"/>
</dbReference>
<dbReference type="EMBL" id="QGKV02000832">
    <property type="protein sequence ID" value="KAF3547564.1"/>
    <property type="molecule type" value="Genomic_DNA"/>
</dbReference>
<protein>
    <submittedName>
        <fullName evidence="1">Uncharacterized protein</fullName>
    </submittedName>
</protein>
<sequence length="191" mass="20309">MVFYVSAEVKLCDSSRLRSGVYGVDLCCSNEGSDARGWRMLLFVATSSFAPATLSRNIFIDLAEFLFLAAYGSSGRPLVGVSFSCSEVTPVAALGVALAIISFLVVCSSQSYKSQSLWCSPLLGFSPCAKSSGQLADNRAVKYGPGERFISGNLCVLNCTTMLSDSSTASCRRCTVASRSEPPFSSISKRP</sequence>
<dbReference type="AlphaFoldDB" id="A0A3N6TEU6"/>
<proteinExistence type="predicted"/>
<organism evidence="1">
    <name type="scientific">Brassica cretica</name>
    <name type="common">Mustard</name>
    <dbReference type="NCBI Taxonomy" id="69181"/>
    <lineage>
        <taxon>Eukaryota</taxon>
        <taxon>Viridiplantae</taxon>
        <taxon>Streptophyta</taxon>
        <taxon>Embryophyta</taxon>
        <taxon>Tracheophyta</taxon>
        <taxon>Spermatophyta</taxon>
        <taxon>Magnoliopsida</taxon>
        <taxon>eudicotyledons</taxon>
        <taxon>Gunneridae</taxon>
        <taxon>Pentapetalae</taxon>
        <taxon>rosids</taxon>
        <taxon>malvids</taxon>
        <taxon>Brassicales</taxon>
        <taxon>Brassicaceae</taxon>
        <taxon>Brassiceae</taxon>
        <taxon>Brassica</taxon>
    </lineage>
</organism>
<comment type="caution">
    <text evidence="1">The sequence shown here is derived from an EMBL/GenBank/DDBJ whole genome shotgun (WGS) entry which is preliminary data.</text>
</comment>
<accession>A0A3N6TEU6</accession>
<reference evidence="1" key="1">
    <citation type="submission" date="2019-12" db="EMBL/GenBank/DDBJ databases">
        <title>Genome sequencing and annotation of Brassica cretica.</title>
        <authorList>
            <person name="Studholme D.J."/>
            <person name="Sarris P.F."/>
        </authorList>
    </citation>
    <scope>NUCLEOTIDE SEQUENCE</scope>
    <source>
        <strain evidence="1">PFS-102/07</strain>
        <tissue evidence="1">Leaf</tissue>
    </source>
</reference>
<reference evidence="2 3" key="3">
    <citation type="journal article" date="2020" name="BMC Genomics">
        <title>Intraspecific diversification of the crop wild relative Brassica cretica Lam. using demographic model selection.</title>
        <authorList>
            <person name="Kioukis A."/>
            <person name="Michalopoulou V.A."/>
            <person name="Briers L."/>
            <person name="Pirintsos S."/>
            <person name="Studholme D.J."/>
            <person name="Pavlidis P."/>
            <person name="Sarris P.F."/>
        </authorList>
    </citation>
    <scope>NUCLEOTIDE SEQUENCE [LARGE SCALE GENOMIC DNA]</scope>
    <source>
        <strain evidence="3">cv. PFS-1207/04</strain>
        <strain evidence="2">PFS-1207/04</strain>
    </source>
</reference>
<evidence type="ECO:0000313" key="3">
    <source>
        <dbReference type="Proteomes" id="UP000266723"/>
    </source>
</evidence>
<name>A0A3N6TEU6_BRACR</name>
<dbReference type="OrthoDB" id="10440639at2759"/>
<evidence type="ECO:0000313" key="1">
    <source>
        <dbReference type="EMBL" id="KAF2615675.1"/>
    </source>
</evidence>
<evidence type="ECO:0000313" key="2">
    <source>
        <dbReference type="EMBL" id="KAF3547564.1"/>
    </source>
</evidence>
<dbReference type="EMBL" id="QGKY02000089">
    <property type="protein sequence ID" value="KAF2615675.1"/>
    <property type="molecule type" value="Genomic_DNA"/>
</dbReference>
<gene>
    <name evidence="2" type="ORF">DY000_02002923</name>
    <name evidence="1" type="ORF">F2Q70_00009130</name>
</gene>
<keyword evidence="3" id="KW-1185">Reference proteome</keyword>